<dbReference type="PANTHER" id="PTHR45638:SF1">
    <property type="entry name" value="CYCLIC NUCLEOTIDE-GATED ION CHANNEL SUBUNIT B, ISOFORM A"/>
    <property type="match status" value="1"/>
</dbReference>
<keyword evidence="2" id="KW-1185">Reference proteome</keyword>
<reference evidence="1 2" key="1">
    <citation type="submission" date="2021-06" db="EMBL/GenBank/DDBJ databases">
        <title>Caerostris darwini draft genome.</title>
        <authorList>
            <person name="Kono N."/>
            <person name="Arakawa K."/>
        </authorList>
    </citation>
    <scope>NUCLEOTIDE SEQUENCE [LARGE SCALE GENOMIC DNA]</scope>
</reference>
<evidence type="ECO:0000313" key="1">
    <source>
        <dbReference type="EMBL" id="GIY18301.1"/>
    </source>
</evidence>
<gene>
    <name evidence="1" type="primary">CNGB1_0</name>
    <name evidence="1" type="ORF">CDAR_120261</name>
</gene>
<dbReference type="GO" id="GO:0030553">
    <property type="term" value="F:cGMP binding"/>
    <property type="evidence" value="ECO:0007669"/>
    <property type="project" value="TreeGrafter"/>
</dbReference>
<dbReference type="PANTHER" id="PTHR45638">
    <property type="entry name" value="CYCLIC NUCLEOTIDE-GATED CATION CHANNEL SUBUNIT A"/>
    <property type="match status" value="1"/>
</dbReference>
<evidence type="ECO:0000313" key="2">
    <source>
        <dbReference type="Proteomes" id="UP001054837"/>
    </source>
</evidence>
<dbReference type="GO" id="GO:0005222">
    <property type="term" value="F:intracellularly cAMP-activated cation channel activity"/>
    <property type="evidence" value="ECO:0007669"/>
    <property type="project" value="TreeGrafter"/>
</dbReference>
<sequence>MSYAYNAWSIIFRAVFPYQTSDNIPIFLTFDYIADIIYLFDIALFKVRLQFLHNGFWVEDYKKTKANYFRKRDFKVQTFWEFFNRRCSYQDTLCNQVTNLPLNFKTF</sequence>
<name>A0AAV4RBD0_9ARAC</name>
<proteinExistence type="predicted"/>
<dbReference type="GO" id="GO:0017071">
    <property type="term" value="C:intracellular cyclic nucleotide activated cation channel complex"/>
    <property type="evidence" value="ECO:0007669"/>
    <property type="project" value="TreeGrafter"/>
</dbReference>
<dbReference type="GO" id="GO:0005223">
    <property type="term" value="F:intracellularly cGMP-activated cation channel activity"/>
    <property type="evidence" value="ECO:0007669"/>
    <property type="project" value="TreeGrafter"/>
</dbReference>
<dbReference type="Proteomes" id="UP001054837">
    <property type="component" value="Unassembled WGS sequence"/>
</dbReference>
<dbReference type="GO" id="GO:0005886">
    <property type="term" value="C:plasma membrane"/>
    <property type="evidence" value="ECO:0007669"/>
    <property type="project" value="TreeGrafter"/>
</dbReference>
<protein>
    <submittedName>
        <fullName evidence="1">Cyclic nucleotide-gated cation channel beta-1</fullName>
    </submittedName>
</protein>
<organism evidence="1 2">
    <name type="scientific">Caerostris darwini</name>
    <dbReference type="NCBI Taxonomy" id="1538125"/>
    <lineage>
        <taxon>Eukaryota</taxon>
        <taxon>Metazoa</taxon>
        <taxon>Ecdysozoa</taxon>
        <taxon>Arthropoda</taxon>
        <taxon>Chelicerata</taxon>
        <taxon>Arachnida</taxon>
        <taxon>Araneae</taxon>
        <taxon>Araneomorphae</taxon>
        <taxon>Entelegynae</taxon>
        <taxon>Araneoidea</taxon>
        <taxon>Araneidae</taxon>
        <taxon>Caerostris</taxon>
    </lineage>
</organism>
<accession>A0AAV4RBD0</accession>
<dbReference type="EMBL" id="BPLQ01005881">
    <property type="protein sequence ID" value="GIY18301.1"/>
    <property type="molecule type" value="Genomic_DNA"/>
</dbReference>
<comment type="caution">
    <text evidence="1">The sequence shown here is derived from an EMBL/GenBank/DDBJ whole genome shotgun (WGS) entry which is preliminary data.</text>
</comment>
<dbReference type="AlphaFoldDB" id="A0AAV4RBD0"/>
<dbReference type="GO" id="GO:0044877">
    <property type="term" value="F:protein-containing complex binding"/>
    <property type="evidence" value="ECO:0007669"/>
    <property type="project" value="TreeGrafter"/>
</dbReference>
<dbReference type="InterPro" id="IPR050866">
    <property type="entry name" value="CNG_cation_channel"/>
</dbReference>